<dbReference type="STRING" id="2041.AERYTH_04850"/>
<feature type="transmembrane region" description="Helical" evidence="2">
    <location>
        <begin position="383"/>
        <end position="406"/>
    </location>
</feature>
<dbReference type="EMBL" id="CP011502">
    <property type="protein sequence ID" value="ALX04072.1"/>
    <property type="molecule type" value="Genomic_DNA"/>
</dbReference>
<keyword evidence="2" id="KW-1133">Transmembrane helix</keyword>
<evidence type="ECO:0000256" key="1">
    <source>
        <dbReference type="SAM" id="MobiDB-lite"/>
    </source>
</evidence>
<gene>
    <name evidence="4" type="ORF">AERYTH_04850</name>
</gene>
<sequence>MLRPWRDLAAVGLVLGLALLPSAALAEQPGTADPAAAQESSGPRAVDDAVLRWGLNDESNNRAFAPGTINFLSAGKVPDPGRGGTIMPASGWSARTGDVAVEKWDGSAYRPATWAGLRTDATGAAIGGGRFSGHQLVFSGGEGTIDAAAGDATIRWDGDASVVYYSGMAFFYLSDPELTVDDGVGQVTAELGGFASSMEDLTAWGPVAPQRVIVADLGPVDLGSAQEEAGGFTATPAYDGVQVTGVPQVRPYGSFPQSFIDFQRTTGTAAYWYSSGGSADPYKKASPMTVSWAGADVTPPPTPGPAPLDPIENPVVQPPRPSAATPTTSSAGRQTRTAAPGTPAANLAPPAGAAVRGELVQTRPVSTLLPPPAAASERSGDALWWWLAAALTGIAALVVAGSSVAASRTSRPSPDTAPRRG</sequence>
<evidence type="ECO:0008006" key="6">
    <source>
        <dbReference type="Google" id="ProtNLM"/>
    </source>
</evidence>
<keyword evidence="2" id="KW-0812">Transmembrane</keyword>
<organism evidence="4 5">
    <name type="scientific">Aeromicrobium erythreum</name>
    <dbReference type="NCBI Taxonomy" id="2041"/>
    <lineage>
        <taxon>Bacteria</taxon>
        <taxon>Bacillati</taxon>
        <taxon>Actinomycetota</taxon>
        <taxon>Actinomycetes</taxon>
        <taxon>Propionibacteriales</taxon>
        <taxon>Nocardioidaceae</taxon>
        <taxon>Aeromicrobium</taxon>
    </lineage>
</organism>
<accession>A0A0U3SZZ5</accession>
<protein>
    <recommendedName>
        <fullName evidence="6">Htaa domain-containing protein</fullName>
    </recommendedName>
</protein>
<keyword evidence="5" id="KW-1185">Reference proteome</keyword>
<feature type="region of interest" description="Disordered" evidence="1">
    <location>
        <begin position="293"/>
        <end position="349"/>
    </location>
</feature>
<keyword evidence="2" id="KW-0472">Membrane</keyword>
<dbReference type="OrthoDB" id="7210788at2"/>
<evidence type="ECO:0000313" key="4">
    <source>
        <dbReference type="EMBL" id="ALX04072.1"/>
    </source>
</evidence>
<name>A0A0U3SZZ5_9ACTN</name>
<reference evidence="4 5" key="1">
    <citation type="journal article" date="1991" name="Int. J. Syst. Bacteriol.">
        <title>Description of the erythromycin-producing bacterium Arthrobacter sp. strain NRRL B-3381 as Aeromicrobium erythreum gen. nov., sp. nov.</title>
        <authorList>
            <person name="Miller E.S."/>
            <person name="Woese C.R."/>
            <person name="Brenner S."/>
        </authorList>
    </citation>
    <scope>NUCLEOTIDE SEQUENCE [LARGE SCALE GENOMIC DNA]</scope>
    <source>
        <strain evidence="4 5">AR18</strain>
    </source>
</reference>
<dbReference type="Proteomes" id="UP000067689">
    <property type="component" value="Chromosome"/>
</dbReference>
<dbReference type="KEGG" id="aer:AERYTH_04850"/>
<evidence type="ECO:0000256" key="2">
    <source>
        <dbReference type="SAM" id="Phobius"/>
    </source>
</evidence>
<keyword evidence="3" id="KW-0732">Signal</keyword>
<dbReference type="PATRIC" id="fig|2041.4.peg.1006"/>
<feature type="compositionally biased region" description="Pro residues" evidence="1">
    <location>
        <begin position="298"/>
        <end position="308"/>
    </location>
</feature>
<feature type="signal peptide" evidence="3">
    <location>
        <begin position="1"/>
        <end position="26"/>
    </location>
</feature>
<feature type="compositionally biased region" description="Low complexity" evidence="1">
    <location>
        <begin position="322"/>
        <end position="349"/>
    </location>
</feature>
<dbReference type="RefSeq" id="WP_067855378.1">
    <property type="nucleotide sequence ID" value="NZ_CP011502.1"/>
</dbReference>
<dbReference type="AlphaFoldDB" id="A0A0U3SZZ5"/>
<evidence type="ECO:0000256" key="3">
    <source>
        <dbReference type="SAM" id="SignalP"/>
    </source>
</evidence>
<proteinExistence type="predicted"/>
<feature type="chain" id="PRO_5006845373" description="Htaa domain-containing protein" evidence="3">
    <location>
        <begin position="27"/>
        <end position="421"/>
    </location>
</feature>
<evidence type="ECO:0000313" key="5">
    <source>
        <dbReference type="Proteomes" id="UP000067689"/>
    </source>
</evidence>